<dbReference type="Proteomes" id="UP000451233">
    <property type="component" value="Unassembled WGS sequence"/>
</dbReference>
<dbReference type="AlphaFoldDB" id="A0A7K1XTC8"/>
<feature type="transmembrane region" description="Helical" evidence="1">
    <location>
        <begin position="276"/>
        <end position="294"/>
    </location>
</feature>
<keyword evidence="1" id="KW-0812">Transmembrane</keyword>
<comment type="caution">
    <text evidence="3">The sequence shown here is derived from an EMBL/GenBank/DDBJ whole genome shotgun (WGS) entry which is preliminary data.</text>
</comment>
<feature type="transmembrane region" description="Helical" evidence="1">
    <location>
        <begin position="191"/>
        <end position="215"/>
    </location>
</feature>
<evidence type="ECO:0000313" key="3">
    <source>
        <dbReference type="EMBL" id="MXV14180.1"/>
    </source>
</evidence>
<evidence type="ECO:0000256" key="1">
    <source>
        <dbReference type="SAM" id="Phobius"/>
    </source>
</evidence>
<name>A0A7K1XTC8_9SPHI</name>
<evidence type="ECO:0000313" key="4">
    <source>
        <dbReference type="Proteomes" id="UP000451233"/>
    </source>
</evidence>
<accession>A0A7K1XTC8</accession>
<feature type="transmembrane region" description="Helical" evidence="1">
    <location>
        <begin position="56"/>
        <end position="77"/>
    </location>
</feature>
<dbReference type="EMBL" id="WVHS01000001">
    <property type="protein sequence ID" value="MXV14180.1"/>
    <property type="molecule type" value="Genomic_DNA"/>
</dbReference>
<feature type="transmembrane region" description="Helical" evidence="1">
    <location>
        <begin position="89"/>
        <end position="110"/>
    </location>
</feature>
<proteinExistence type="predicted"/>
<dbReference type="PANTHER" id="PTHR40407">
    <property type="entry name" value="MEMBRANE PROTEIN-LIKE PROTEIN"/>
    <property type="match status" value="1"/>
</dbReference>
<protein>
    <submittedName>
        <fullName evidence="3">DUF1624 domain-containing protein</fullName>
    </submittedName>
</protein>
<organism evidence="3 4">
    <name type="scientific">Hufsiella ginkgonis</name>
    <dbReference type="NCBI Taxonomy" id="2695274"/>
    <lineage>
        <taxon>Bacteria</taxon>
        <taxon>Pseudomonadati</taxon>
        <taxon>Bacteroidota</taxon>
        <taxon>Sphingobacteriia</taxon>
        <taxon>Sphingobacteriales</taxon>
        <taxon>Sphingobacteriaceae</taxon>
        <taxon>Hufsiella</taxon>
    </lineage>
</organism>
<evidence type="ECO:0000259" key="2">
    <source>
        <dbReference type="Pfam" id="PF07786"/>
    </source>
</evidence>
<dbReference type="Pfam" id="PF07786">
    <property type="entry name" value="HGSNAT_cat"/>
    <property type="match status" value="1"/>
</dbReference>
<feature type="transmembrane region" description="Helical" evidence="1">
    <location>
        <begin position="354"/>
        <end position="374"/>
    </location>
</feature>
<reference evidence="3 4" key="1">
    <citation type="submission" date="2019-11" db="EMBL/GenBank/DDBJ databases">
        <title>Pedobacter sp. HMF7056 Genome sequencing and assembly.</title>
        <authorList>
            <person name="Kang H."/>
            <person name="Kim H."/>
            <person name="Joh K."/>
        </authorList>
    </citation>
    <scope>NUCLEOTIDE SEQUENCE [LARGE SCALE GENOMIC DNA]</scope>
    <source>
        <strain evidence="3 4">HMF7056</strain>
    </source>
</reference>
<feature type="transmembrane region" description="Helical" evidence="1">
    <location>
        <begin position="227"/>
        <end position="245"/>
    </location>
</feature>
<dbReference type="InterPro" id="IPR012429">
    <property type="entry name" value="HGSNAT_cat"/>
</dbReference>
<keyword evidence="1" id="KW-0472">Membrane</keyword>
<feature type="domain" description="Heparan-alpha-glucosaminide N-acetyltransferase catalytic" evidence="2">
    <location>
        <begin position="8"/>
        <end position="218"/>
    </location>
</feature>
<feature type="transmembrane region" description="Helical" evidence="1">
    <location>
        <begin position="142"/>
        <end position="161"/>
    </location>
</feature>
<keyword evidence="1" id="KW-1133">Transmembrane helix</keyword>
<feature type="transmembrane region" description="Helical" evidence="1">
    <location>
        <begin position="314"/>
        <end position="334"/>
    </location>
</feature>
<keyword evidence="4" id="KW-1185">Reference proteome</keyword>
<dbReference type="RefSeq" id="WP_160905173.1">
    <property type="nucleotide sequence ID" value="NZ_WVHS01000001.1"/>
</dbReference>
<feature type="transmembrane region" description="Helical" evidence="1">
    <location>
        <begin position="116"/>
        <end position="135"/>
    </location>
</feature>
<dbReference type="PANTHER" id="PTHR40407:SF1">
    <property type="entry name" value="HEPARAN-ALPHA-GLUCOSAMINIDE N-ACETYLTRANSFERASE CATALYTIC DOMAIN-CONTAINING PROTEIN"/>
    <property type="match status" value="1"/>
</dbReference>
<gene>
    <name evidence="3" type="ORF">GS398_02630</name>
</gene>
<sequence>MELTKPYRVSSIDILRGIVMIIMALDHTRDFFHVTAFSADPLNPATTTPALYLTRWITHFCAPTFVFLSGISAFLASRKKSRNEASLFLIKRGFWLIFVEVVVITFGLTFNPFFNIIILQVIWAIGTSMIILGLLSRLSYKAVLATGLVLFFGHNLADYLHPDPNSGAAVFLTVFLSSRGTLVPAGDNAHFIGVFYTILPWTGVMMVGYAIGPLFQAGFDVAKRRRILLGSGTGLTLLFIMLRLVNHYGDPRPWKHYDTFLQNLLSFLNASKYPPSLLYVCMTLGPALMILSGLEKTRSKLASVASVYGKVPFFYYVLHFYLLHLILVVLFFASGYTTRQVADPNIPFLFRPAAFGYELPVVYLIWACAVAALYGPCRWFGRYKERNRKWWLSYL</sequence>